<dbReference type="InterPro" id="IPR009833">
    <property type="entry name" value="DUF1398"/>
</dbReference>
<gene>
    <name evidence="1" type="ORF">ACFOUP_08205</name>
</gene>
<evidence type="ECO:0000313" key="1">
    <source>
        <dbReference type="EMBL" id="MFC3976355.1"/>
    </source>
</evidence>
<dbReference type="Gene3D" id="3.30.1810.10">
    <property type="entry name" value="YdfO-like"/>
    <property type="match status" value="1"/>
</dbReference>
<dbReference type="Pfam" id="PF07166">
    <property type="entry name" value="DUF1398"/>
    <property type="match status" value="1"/>
</dbReference>
<protein>
    <submittedName>
        <fullName evidence="1">DUF1398 domain-containing protein</fullName>
    </submittedName>
</protein>
<dbReference type="RefSeq" id="WP_241296882.1">
    <property type="nucleotide sequence ID" value="NZ_JAKZGR010000016.1"/>
</dbReference>
<keyword evidence="2" id="KW-1185">Reference proteome</keyword>
<sequence>MFTIEQIHEAFNKVKTGEDFPRFVQDLKRIGVSHYDNFVTDGSTLFFGRDNFVLEGNSKYPSLTLNEESSSTKLKQAITIHQQGQSDYPTFCKQAADSGVQKWTTHMINMTVTYFDKFGNIMVEEKIPQS</sequence>
<reference evidence="2" key="1">
    <citation type="journal article" date="2019" name="Int. J. Syst. Evol. Microbiol.">
        <title>The Global Catalogue of Microorganisms (GCM) 10K type strain sequencing project: providing services to taxonomists for standard genome sequencing and annotation.</title>
        <authorList>
            <consortium name="The Broad Institute Genomics Platform"/>
            <consortium name="The Broad Institute Genome Sequencing Center for Infectious Disease"/>
            <person name="Wu L."/>
            <person name="Ma J."/>
        </authorList>
    </citation>
    <scope>NUCLEOTIDE SEQUENCE [LARGE SCALE GENOMIC DNA]</scope>
    <source>
        <strain evidence="2">CECT 8551</strain>
    </source>
</reference>
<dbReference type="InterPro" id="IPR036696">
    <property type="entry name" value="YdfO-like_sf"/>
</dbReference>
<organism evidence="1 2">
    <name type="scientific">Belliella kenyensis</name>
    <dbReference type="NCBI Taxonomy" id="1472724"/>
    <lineage>
        <taxon>Bacteria</taxon>
        <taxon>Pseudomonadati</taxon>
        <taxon>Bacteroidota</taxon>
        <taxon>Cytophagia</taxon>
        <taxon>Cytophagales</taxon>
        <taxon>Cyclobacteriaceae</taxon>
        <taxon>Belliella</taxon>
    </lineage>
</organism>
<proteinExistence type="predicted"/>
<dbReference type="SUPFAM" id="SSF160419">
    <property type="entry name" value="YdfO-like"/>
    <property type="match status" value="1"/>
</dbReference>
<evidence type="ECO:0000313" key="2">
    <source>
        <dbReference type="Proteomes" id="UP001595766"/>
    </source>
</evidence>
<accession>A0ABV8ELE0</accession>
<name>A0ABV8ELE0_9BACT</name>
<dbReference type="Proteomes" id="UP001595766">
    <property type="component" value="Unassembled WGS sequence"/>
</dbReference>
<dbReference type="EMBL" id="JBHSAV010000025">
    <property type="protein sequence ID" value="MFC3976355.1"/>
    <property type="molecule type" value="Genomic_DNA"/>
</dbReference>
<comment type="caution">
    <text evidence="1">The sequence shown here is derived from an EMBL/GenBank/DDBJ whole genome shotgun (WGS) entry which is preliminary data.</text>
</comment>